<dbReference type="InterPro" id="IPR036870">
    <property type="entry name" value="Ribosomal_bS18_sf"/>
</dbReference>
<dbReference type="Proteomes" id="UP000247389">
    <property type="component" value="Unassembled WGS sequence"/>
</dbReference>
<gene>
    <name evidence="7" type="primary">rpsR</name>
    <name evidence="14" type="ORF">BY453_10330</name>
    <name evidence="15" type="ORF">C7954_11253</name>
    <name evidence="9" type="ORF">C8C78_11730</name>
    <name evidence="10" type="ORF">SAMN04488597_10230</name>
    <name evidence="11" type="ORF">SAMN04488598_11153</name>
    <name evidence="13" type="ORF">SAMN04515652_11154</name>
    <name evidence="12" type="ORF">SAMN04515654_11338</name>
</gene>
<reference evidence="15 20" key="4">
    <citation type="submission" date="2019-03" db="EMBL/GenBank/DDBJ databases">
        <title>Subsurface microbial communities from deep shales in Ohio and West Virginia, USA.</title>
        <authorList>
            <person name="Wrighton K."/>
        </authorList>
    </citation>
    <scope>NUCLEOTIDE SEQUENCE [LARGE SCALE GENOMIC DNA]</scope>
    <source>
        <strain evidence="15 20">DSMZ 11287</strain>
        <strain evidence="9 19">MSL28</strain>
    </source>
</reference>
<evidence type="ECO:0000313" key="9">
    <source>
        <dbReference type="EMBL" id="PXV64522.1"/>
    </source>
</evidence>
<proteinExistence type="inferred from homology"/>
<dbReference type="EMBL" id="FNEH01000013">
    <property type="protein sequence ID" value="SDI73993.1"/>
    <property type="molecule type" value="Genomic_DNA"/>
</dbReference>
<accession>A0A1G6IMC6</accession>
<keyword evidence="3 7" id="KW-0694">RNA-binding</keyword>
<dbReference type="NCBIfam" id="TIGR00165">
    <property type="entry name" value="S18"/>
    <property type="match status" value="1"/>
</dbReference>
<organism evidence="10 22">
    <name type="scientific">Halanaerobium congolense</name>
    <dbReference type="NCBI Taxonomy" id="54121"/>
    <lineage>
        <taxon>Bacteria</taxon>
        <taxon>Bacillati</taxon>
        <taxon>Bacillota</taxon>
        <taxon>Clostridia</taxon>
        <taxon>Halanaerobiales</taxon>
        <taxon>Halanaerobiaceae</taxon>
        <taxon>Halanaerobium</taxon>
    </lineage>
</organism>
<protein>
    <recommendedName>
        <fullName evidence="6 7">Small ribosomal subunit protein bS18</fullName>
    </recommendedName>
</protein>
<dbReference type="AlphaFoldDB" id="A0A1G6IMC6"/>
<dbReference type="GO" id="GO:0006412">
    <property type="term" value="P:translation"/>
    <property type="evidence" value="ECO:0007669"/>
    <property type="project" value="UniProtKB-UniRule"/>
</dbReference>
<dbReference type="PROSITE" id="PS00057">
    <property type="entry name" value="RIBOSOMAL_S18"/>
    <property type="match status" value="1"/>
</dbReference>
<dbReference type="FunFam" id="4.10.640.10:FF:000004">
    <property type="entry name" value="30S ribosomal protein S18"/>
    <property type="match status" value="1"/>
</dbReference>
<evidence type="ECO:0000313" key="21">
    <source>
        <dbReference type="Proteomes" id="UP000295758"/>
    </source>
</evidence>
<evidence type="ECO:0000313" key="10">
    <source>
        <dbReference type="EMBL" id="SDC07581.1"/>
    </source>
</evidence>
<evidence type="ECO:0000313" key="15">
    <source>
        <dbReference type="EMBL" id="TDX44458.1"/>
    </source>
</evidence>
<evidence type="ECO:0000313" key="18">
    <source>
        <dbReference type="Proteomes" id="UP000199519"/>
    </source>
</evidence>
<evidence type="ECO:0000256" key="1">
    <source>
        <dbReference type="ARBA" id="ARBA00005589"/>
    </source>
</evidence>
<dbReference type="EMBL" id="FMYT01000002">
    <property type="protein sequence ID" value="SDC07581.1"/>
    <property type="molecule type" value="Genomic_DNA"/>
</dbReference>
<dbReference type="GO" id="GO:0070181">
    <property type="term" value="F:small ribosomal subunit rRNA binding"/>
    <property type="evidence" value="ECO:0007669"/>
    <property type="project" value="TreeGrafter"/>
</dbReference>
<evidence type="ECO:0000313" key="11">
    <source>
        <dbReference type="EMBL" id="SDF40138.1"/>
    </source>
</evidence>
<dbReference type="Proteomes" id="UP000199519">
    <property type="component" value="Unassembled WGS sequence"/>
</dbReference>
<sequence>MPRGRNKSCHFCANEDKKIDYKDLRTLNRYLTDRGKIMPRRVTGNCSKHQKLITQAVKRARSVALLPYVKE</sequence>
<dbReference type="EMBL" id="SOAA01000003">
    <property type="protein sequence ID" value="TDS33874.1"/>
    <property type="molecule type" value="Genomic_DNA"/>
</dbReference>
<evidence type="ECO:0000313" key="22">
    <source>
        <dbReference type="Proteomes" id="UP000324896"/>
    </source>
</evidence>
<keyword evidence="18" id="KW-1185">Reference proteome</keyword>
<dbReference type="HAMAP" id="MF_00270">
    <property type="entry name" value="Ribosomal_bS18"/>
    <property type="match status" value="1"/>
</dbReference>
<dbReference type="Pfam" id="PF01084">
    <property type="entry name" value="Ribosomal_S18"/>
    <property type="match status" value="1"/>
</dbReference>
<dbReference type="EMBL" id="SOEF01000012">
    <property type="protein sequence ID" value="TDX44458.1"/>
    <property type="molecule type" value="Genomic_DNA"/>
</dbReference>
<dbReference type="STRING" id="54121.SAMN04515653_11330"/>
<dbReference type="EMBL" id="FNBJ01000011">
    <property type="protein sequence ID" value="SDF40138.1"/>
    <property type="molecule type" value="Genomic_DNA"/>
</dbReference>
<dbReference type="Proteomes" id="UP000198945">
    <property type="component" value="Unassembled WGS sequence"/>
</dbReference>
<dbReference type="SUPFAM" id="SSF46911">
    <property type="entry name" value="Ribosomal protein S18"/>
    <property type="match status" value="1"/>
</dbReference>
<evidence type="ECO:0000313" key="17">
    <source>
        <dbReference type="Proteomes" id="UP000198945"/>
    </source>
</evidence>
<reference evidence="16 18" key="2">
    <citation type="submission" date="2016-10" db="EMBL/GenBank/DDBJ databases">
        <authorList>
            <person name="Varghese N."/>
            <person name="Submissions S."/>
        </authorList>
    </citation>
    <scope>NUCLEOTIDE SEQUENCE [LARGE SCALE GENOMIC DNA]</scope>
    <source>
        <strain evidence="10 22">WG10</strain>
        <strain evidence="11 18">WG2</strain>
        <strain evidence="13 16">WG5</strain>
    </source>
</reference>
<reference evidence="14 21" key="3">
    <citation type="submission" date="2019-03" db="EMBL/GenBank/DDBJ databases">
        <title>Deep subsurface shale carbon reservoir microbial communities from Ohio and West Virginia, USA.</title>
        <authorList>
            <person name="Wrighton K."/>
        </authorList>
    </citation>
    <scope>NUCLEOTIDE SEQUENCE [LARGE SCALE GENOMIC DNA]</scope>
    <source>
        <strain evidence="14 21">UTICA-S4D12</strain>
    </source>
</reference>
<evidence type="ECO:0000256" key="8">
    <source>
        <dbReference type="RuleBase" id="RU003910"/>
    </source>
</evidence>
<dbReference type="PANTHER" id="PTHR13479">
    <property type="entry name" value="30S RIBOSOMAL PROTEIN S18"/>
    <property type="match status" value="1"/>
</dbReference>
<comment type="similarity">
    <text evidence="1 7 8">Belongs to the bacterial ribosomal protein bS18 family.</text>
</comment>
<dbReference type="Gene3D" id="4.10.640.10">
    <property type="entry name" value="Ribosomal protein S18"/>
    <property type="match status" value="1"/>
</dbReference>
<evidence type="ECO:0000313" key="16">
    <source>
        <dbReference type="Proteomes" id="UP000198612"/>
    </source>
</evidence>
<evidence type="ECO:0000256" key="3">
    <source>
        <dbReference type="ARBA" id="ARBA00022884"/>
    </source>
</evidence>
<keyword evidence="2 7" id="KW-0699">rRNA-binding</keyword>
<dbReference type="PANTHER" id="PTHR13479:SF40">
    <property type="entry name" value="SMALL RIBOSOMAL SUBUNIT PROTEIN BS18M"/>
    <property type="match status" value="1"/>
</dbReference>
<comment type="subunit">
    <text evidence="7">Part of the 30S ribosomal subunit. Forms a tight heterodimer with protein bS6.</text>
</comment>
<evidence type="ECO:0000256" key="7">
    <source>
        <dbReference type="HAMAP-Rule" id="MF_00270"/>
    </source>
</evidence>
<dbReference type="EMBL" id="QICM01000017">
    <property type="protein sequence ID" value="PXV64522.1"/>
    <property type="molecule type" value="Genomic_DNA"/>
</dbReference>
<evidence type="ECO:0000313" key="19">
    <source>
        <dbReference type="Proteomes" id="UP000247389"/>
    </source>
</evidence>
<dbReference type="InterPro" id="IPR001648">
    <property type="entry name" value="Ribosomal_bS18"/>
</dbReference>
<dbReference type="GO" id="GO:0022627">
    <property type="term" value="C:cytosolic small ribosomal subunit"/>
    <property type="evidence" value="ECO:0007669"/>
    <property type="project" value="TreeGrafter"/>
</dbReference>
<keyword evidence="4 7" id="KW-0689">Ribosomal protein</keyword>
<evidence type="ECO:0000256" key="5">
    <source>
        <dbReference type="ARBA" id="ARBA00023274"/>
    </source>
</evidence>
<evidence type="ECO:0000256" key="6">
    <source>
        <dbReference type="ARBA" id="ARBA00035141"/>
    </source>
</evidence>
<dbReference type="Proteomes" id="UP000295472">
    <property type="component" value="Unassembled WGS sequence"/>
</dbReference>
<keyword evidence="5 7" id="KW-0687">Ribonucleoprotein</keyword>
<dbReference type="OrthoDB" id="9812008at2"/>
<dbReference type="EMBL" id="FOHG01000011">
    <property type="protein sequence ID" value="SES91827.1"/>
    <property type="molecule type" value="Genomic_DNA"/>
</dbReference>
<dbReference type="Proteomes" id="UP000295758">
    <property type="component" value="Unassembled WGS sequence"/>
</dbReference>
<dbReference type="PRINTS" id="PR00974">
    <property type="entry name" value="RIBOSOMALS18"/>
</dbReference>
<evidence type="ECO:0000313" key="12">
    <source>
        <dbReference type="EMBL" id="SDI73993.1"/>
    </source>
</evidence>
<dbReference type="RefSeq" id="WP_073157999.1">
    <property type="nucleotide sequence ID" value="NZ_FMYT01000002.1"/>
</dbReference>
<dbReference type="Proteomes" id="UP000198612">
    <property type="component" value="Unassembled WGS sequence"/>
</dbReference>
<dbReference type="Proteomes" id="UP000324896">
    <property type="component" value="Unassembled WGS sequence"/>
</dbReference>
<evidence type="ECO:0000313" key="14">
    <source>
        <dbReference type="EMBL" id="TDS33874.1"/>
    </source>
</evidence>
<evidence type="ECO:0000256" key="2">
    <source>
        <dbReference type="ARBA" id="ARBA00022730"/>
    </source>
</evidence>
<evidence type="ECO:0000256" key="4">
    <source>
        <dbReference type="ARBA" id="ARBA00022980"/>
    </source>
</evidence>
<evidence type="ECO:0000313" key="20">
    <source>
        <dbReference type="Proteomes" id="UP000295472"/>
    </source>
</evidence>
<dbReference type="GO" id="GO:0003735">
    <property type="term" value="F:structural constituent of ribosome"/>
    <property type="evidence" value="ECO:0007669"/>
    <property type="project" value="InterPro"/>
</dbReference>
<comment type="function">
    <text evidence="7">Binds as a heterodimer with protein bS6 to the central domain of the 16S rRNA, where it helps stabilize the platform of the 30S subunit.</text>
</comment>
<dbReference type="InterPro" id="IPR018275">
    <property type="entry name" value="Ribosomal_bS18_CS"/>
</dbReference>
<dbReference type="GeneID" id="57012575"/>
<evidence type="ECO:0000313" key="13">
    <source>
        <dbReference type="EMBL" id="SES91827.1"/>
    </source>
</evidence>
<name>A0A1G6IMC6_9FIRM</name>
<reference evidence="12 17" key="1">
    <citation type="submission" date="2016-10" db="EMBL/GenBank/DDBJ databases">
        <authorList>
            <person name="de Groot N.N."/>
        </authorList>
    </citation>
    <scope>NUCLEOTIDE SEQUENCE [LARGE SCALE GENOMIC DNA]</scope>
    <source>
        <strain evidence="12 17">WG7</strain>
    </source>
</reference>